<dbReference type="RefSeq" id="WP_239531692.1">
    <property type="nucleotide sequence ID" value="NZ_BAAAUR010000008.1"/>
</dbReference>
<evidence type="ECO:0000313" key="2">
    <source>
        <dbReference type="Proteomes" id="UP001142291"/>
    </source>
</evidence>
<comment type="caution">
    <text evidence="1">The sequence shown here is derived from an EMBL/GenBank/DDBJ whole genome shotgun (WGS) entry which is preliminary data.</text>
</comment>
<reference evidence="1" key="2">
    <citation type="submission" date="2023-01" db="EMBL/GenBank/DDBJ databases">
        <authorList>
            <person name="Sun Q."/>
            <person name="Evtushenko L."/>
        </authorList>
    </citation>
    <scope>NUCLEOTIDE SEQUENCE</scope>
    <source>
        <strain evidence="1">VKM Ac-1940</strain>
    </source>
</reference>
<sequence>MTTTDEQPVKDGDPLRALDAAAARAVVDPHAAIEALPWLGDSIDADASDGRFARWGHSTVIDENTGSEVVSADLFRALHDRAGIPATFPVGNAGLLHVYGYLLSTTPTPYGLKRERWLDGALARAYGRAADAFLPWTPPSATGTLLRRVEAAAGALLATGAVHEEPAGDAVGRIAIARRSPTGPAALAYALDRDGERRLITTFPVASPEAVLAAVRSEGPRLRWNATP</sequence>
<dbReference type="EMBL" id="BSER01000002">
    <property type="protein sequence ID" value="GLJ94455.1"/>
    <property type="molecule type" value="Genomic_DNA"/>
</dbReference>
<keyword evidence="2" id="KW-1185">Reference proteome</keyword>
<evidence type="ECO:0008006" key="3">
    <source>
        <dbReference type="Google" id="ProtNLM"/>
    </source>
</evidence>
<name>A0A9W6M5B2_9MICO</name>
<dbReference type="Proteomes" id="UP001142291">
    <property type="component" value="Unassembled WGS sequence"/>
</dbReference>
<organism evidence="1 2">
    <name type="scientific">Microbacterium dextranolyticum</name>
    <dbReference type="NCBI Taxonomy" id="36806"/>
    <lineage>
        <taxon>Bacteria</taxon>
        <taxon>Bacillati</taxon>
        <taxon>Actinomycetota</taxon>
        <taxon>Actinomycetes</taxon>
        <taxon>Micrococcales</taxon>
        <taxon>Microbacteriaceae</taxon>
        <taxon>Microbacterium</taxon>
    </lineage>
</organism>
<accession>A0A9W6M5B2</accession>
<gene>
    <name evidence="1" type="ORF">GCM10017591_05160</name>
</gene>
<evidence type="ECO:0000313" key="1">
    <source>
        <dbReference type="EMBL" id="GLJ94455.1"/>
    </source>
</evidence>
<protein>
    <recommendedName>
        <fullName evidence="3">Amino acid deaminase</fullName>
    </recommendedName>
</protein>
<proteinExistence type="predicted"/>
<dbReference type="AlphaFoldDB" id="A0A9W6M5B2"/>
<reference evidence="1" key="1">
    <citation type="journal article" date="2014" name="Int. J. Syst. Evol. Microbiol.">
        <title>Complete genome sequence of Corynebacterium casei LMG S-19264T (=DSM 44701T), isolated from a smear-ripened cheese.</title>
        <authorList>
            <consortium name="US DOE Joint Genome Institute (JGI-PGF)"/>
            <person name="Walter F."/>
            <person name="Albersmeier A."/>
            <person name="Kalinowski J."/>
            <person name="Ruckert C."/>
        </authorList>
    </citation>
    <scope>NUCLEOTIDE SEQUENCE</scope>
    <source>
        <strain evidence="1">VKM Ac-1940</strain>
    </source>
</reference>